<evidence type="ECO:0000313" key="1">
    <source>
        <dbReference type="EMBL" id="GAA0545409.1"/>
    </source>
</evidence>
<evidence type="ECO:0000313" key="3">
    <source>
        <dbReference type="Proteomes" id="UP000549343"/>
    </source>
</evidence>
<proteinExistence type="predicted"/>
<name>A0A7W7I7X1_9ACTN</name>
<protein>
    <submittedName>
        <fullName evidence="2">Uncharacterized protein</fullName>
    </submittedName>
</protein>
<sequence length="58" mass="6149">MPAAEGRLAIDYWTMINGEDASCGSRDATLTDLNGAVGAVRPLAGQGITLEVGPWRRF</sequence>
<dbReference type="AlphaFoldDB" id="A0A7W7I7X1"/>
<keyword evidence="4" id="KW-1185">Reference proteome</keyword>
<comment type="caution">
    <text evidence="2">The sequence shown here is derived from an EMBL/GenBank/DDBJ whole genome shotgun (WGS) entry which is preliminary data.</text>
</comment>
<reference evidence="4" key="2">
    <citation type="journal article" date="2019" name="Int. J. Syst. Evol. Microbiol.">
        <title>The Global Catalogue of Microorganisms (GCM) 10K type strain sequencing project: providing services to taxonomists for standard genome sequencing and annotation.</title>
        <authorList>
            <consortium name="The Broad Institute Genomics Platform"/>
            <consortium name="The Broad Institute Genome Sequencing Center for Infectious Disease"/>
            <person name="Wu L."/>
            <person name="Ma J."/>
        </authorList>
    </citation>
    <scope>NUCLEOTIDE SEQUENCE [LARGE SCALE GENOMIC DNA]</scope>
    <source>
        <strain evidence="4">JCM 10667</strain>
    </source>
</reference>
<dbReference type="RefSeq" id="WP_184879066.1">
    <property type="nucleotide sequence ID" value="NZ_BAAAHD010000001.1"/>
</dbReference>
<dbReference type="EMBL" id="BAAAHD010000001">
    <property type="protein sequence ID" value="GAA0545409.1"/>
    <property type="molecule type" value="Genomic_DNA"/>
</dbReference>
<evidence type="ECO:0000313" key="2">
    <source>
        <dbReference type="EMBL" id="MBB4772036.1"/>
    </source>
</evidence>
<reference evidence="2 3" key="3">
    <citation type="submission" date="2020-08" db="EMBL/GenBank/DDBJ databases">
        <title>Sequencing the genomes of 1000 actinobacteria strains.</title>
        <authorList>
            <person name="Klenk H.-P."/>
        </authorList>
    </citation>
    <scope>NUCLEOTIDE SEQUENCE [LARGE SCALE GENOMIC DNA]</scope>
    <source>
        <strain evidence="2 3">DSM 44772</strain>
    </source>
</reference>
<reference evidence="1" key="1">
    <citation type="journal article" date="2014" name="Int. J. Syst. Evol. Microbiol.">
        <title>Complete genome of a new Firmicutes species belonging to the dominant human colonic microbiota ('Ruminococcus bicirculans') reveals two chromosomes and a selective capacity to utilize plant glucans.</title>
        <authorList>
            <consortium name="NISC Comparative Sequencing Program"/>
            <person name="Wegmann U."/>
            <person name="Louis P."/>
            <person name="Goesmann A."/>
            <person name="Henrissat B."/>
            <person name="Duncan S.H."/>
            <person name="Flint H.J."/>
        </authorList>
    </citation>
    <scope>NUCLEOTIDE SEQUENCE</scope>
    <source>
        <strain evidence="1">JCM 10667</strain>
    </source>
</reference>
<gene>
    <name evidence="2" type="ORF">F4557_000454</name>
    <name evidence="1" type="ORF">GCM10009546_04350</name>
</gene>
<accession>A0A7W7I7X1</accession>
<evidence type="ECO:0000313" key="4">
    <source>
        <dbReference type="Proteomes" id="UP001501427"/>
    </source>
</evidence>
<dbReference type="EMBL" id="JACHMV010000001">
    <property type="protein sequence ID" value="MBB4772036.1"/>
    <property type="molecule type" value="Genomic_DNA"/>
</dbReference>
<dbReference type="Proteomes" id="UP000549343">
    <property type="component" value="Unassembled WGS sequence"/>
</dbReference>
<reference evidence="1" key="4">
    <citation type="submission" date="2023-12" db="EMBL/GenBank/DDBJ databases">
        <authorList>
            <person name="Sun Q."/>
            <person name="Inoue M."/>
        </authorList>
    </citation>
    <scope>NUCLEOTIDE SEQUENCE</scope>
    <source>
        <strain evidence="1">JCM 10667</strain>
    </source>
</reference>
<organism evidence="2 3">
    <name type="scientific">Actinomadura livida</name>
    <dbReference type="NCBI Taxonomy" id="79909"/>
    <lineage>
        <taxon>Bacteria</taxon>
        <taxon>Bacillati</taxon>
        <taxon>Actinomycetota</taxon>
        <taxon>Actinomycetes</taxon>
        <taxon>Streptosporangiales</taxon>
        <taxon>Thermomonosporaceae</taxon>
        <taxon>Actinomadura</taxon>
    </lineage>
</organism>
<dbReference type="Proteomes" id="UP001501427">
    <property type="component" value="Unassembled WGS sequence"/>
</dbReference>